<reference evidence="2" key="1">
    <citation type="submission" date="2018-05" db="EMBL/GenBank/DDBJ databases">
        <authorList>
            <person name="Lanie J.A."/>
            <person name="Ng W.-L."/>
            <person name="Kazmierczak K.M."/>
            <person name="Andrzejewski T.M."/>
            <person name="Davidsen T.M."/>
            <person name="Wayne K.J."/>
            <person name="Tettelin H."/>
            <person name="Glass J.I."/>
            <person name="Rusch D."/>
            <person name="Podicherti R."/>
            <person name="Tsui H.-C.T."/>
            <person name="Winkler M.E."/>
        </authorList>
    </citation>
    <scope>NUCLEOTIDE SEQUENCE</scope>
</reference>
<organism evidence="2">
    <name type="scientific">marine metagenome</name>
    <dbReference type="NCBI Taxonomy" id="408172"/>
    <lineage>
        <taxon>unclassified sequences</taxon>
        <taxon>metagenomes</taxon>
        <taxon>ecological metagenomes</taxon>
    </lineage>
</organism>
<accession>A0A381TKK4</accession>
<sequence>MKQLLAIIATVTIYLGSVLLIDSAIAKDHHEGAQNDSKAHAHKDGDRMRRHEGKGKGPRRDHSPVRMLFRGLDLNDEQKDQVGSIMREQMEKGRNQREASKSETRDRLAAVLTEEQLGQFDLNARRMERMKSEMDRKKGGSKGKGHKGKGSKHKKKGKHKPRPQHN</sequence>
<dbReference type="Gene3D" id="1.20.120.1490">
    <property type="match status" value="1"/>
</dbReference>
<dbReference type="EMBL" id="UINC01004569">
    <property type="protein sequence ID" value="SVA15297.1"/>
    <property type="molecule type" value="Genomic_DNA"/>
</dbReference>
<feature type="region of interest" description="Disordered" evidence="1">
    <location>
        <begin position="30"/>
        <end position="166"/>
    </location>
</feature>
<evidence type="ECO:0000256" key="1">
    <source>
        <dbReference type="SAM" id="MobiDB-lite"/>
    </source>
</evidence>
<protein>
    <recommendedName>
        <fullName evidence="3">LTXXQ motif family protein</fullName>
    </recommendedName>
</protein>
<feature type="compositionally biased region" description="Basic and acidic residues" evidence="1">
    <location>
        <begin position="123"/>
        <end position="138"/>
    </location>
</feature>
<proteinExistence type="predicted"/>
<feature type="compositionally biased region" description="Basic and acidic residues" evidence="1">
    <location>
        <begin position="88"/>
        <end position="108"/>
    </location>
</feature>
<feature type="compositionally biased region" description="Basic residues" evidence="1">
    <location>
        <begin position="139"/>
        <end position="166"/>
    </location>
</feature>
<name>A0A381TKK4_9ZZZZ</name>
<gene>
    <name evidence="2" type="ORF">METZ01_LOCUS68151</name>
</gene>
<dbReference type="AlphaFoldDB" id="A0A381TKK4"/>
<evidence type="ECO:0000313" key="2">
    <source>
        <dbReference type="EMBL" id="SVA15297.1"/>
    </source>
</evidence>
<evidence type="ECO:0008006" key="3">
    <source>
        <dbReference type="Google" id="ProtNLM"/>
    </source>
</evidence>
<feature type="compositionally biased region" description="Basic and acidic residues" evidence="1">
    <location>
        <begin position="30"/>
        <end position="64"/>
    </location>
</feature>